<reference evidence="12" key="1">
    <citation type="submission" date="2020-10" db="EMBL/GenBank/DDBJ databases">
        <authorList>
            <person name="Gilroy R."/>
        </authorList>
    </citation>
    <scope>NUCLEOTIDE SEQUENCE</scope>
    <source>
        <strain evidence="12">1370</strain>
    </source>
</reference>
<dbReference type="InterPro" id="IPR036678">
    <property type="entry name" value="MutS_con_dom_sf"/>
</dbReference>
<dbReference type="SMART" id="SM00533">
    <property type="entry name" value="MUTSd"/>
    <property type="match status" value="1"/>
</dbReference>
<dbReference type="Gene3D" id="3.30.420.110">
    <property type="entry name" value="MutS, connector domain"/>
    <property type="match status" value="1"/>
</dbReference>
<evidence type="ECO:0000256" key="9">
    <source>
        <dbReference type="HAMAP-Rule" id="MF_00096"/>
    </source>
</evidence>
<organism evidence="12 13">
    <name type="scientific">Candidatus Faeciplasma avium</name>
    <dbReference type="NCBI Taxonomy" id="2840798"/>
    <lineage>
        <taxon>Bacteria</taxon>
        <taxon>Bacillati</taxon>
        <taxon>Bacillota</taxon>
        <taxon>Clostridia</taxon>
        <taxon>Eubacteriales</taxon>
        <taxon>Oscillospiraceae</taxon>
        <taxon>Oscillospiraceae incertae sedis</taxon>
        <taxon>Candidatus Faeciplasma</taxon>
    </lineage>
</organism>
<comment type="caution">
    <text evidence="12">The sequence shown here is derived from an EMBL/GenBank/DDBJ whole genome shotgun (WGS) entry which is preliminary data.</text>
</comment>
<feature type="domain" description="DNA mismatch repair proteins mutS family" evidence="11">
    <location>
        <begin position="690"/>
        <end position="706"/>
    </location>
</feature>
<dbReference type="InterPro" id="IPR045076">
    <property type="entry name" value="MutS"/>
</dbReference>
<evidence type="ECO:0000256" key="10">
    <source>
        <dbReference type="RuleBase" id="RU003756"/>
    </source>
</evidence>
<dbReference type="CDD" id="cd03284">
    <property type="entry name" value="ABC_MutS1"/>
    <property type="match status" value="1"/>
</dbReference>
<feature type="binding site" evidence="9">
    <location>
        <begin position="616"/>
        <end position="623"/>
    </location>
    <ligand>
        <name>ATP</name>
        <dbReference type="ChEBI" id="CHEBI:30616"/>
    </ligand>
</feature>
<evidence type="ECO:0000256" key="6">
    <source>
        <dbReference type="ARBA" id="ARBA00023125"/>
    </source>
</evidence>
<dbReference type="GO" id="GO:0003684">
    <property type="term" value="F:damaged DNA binding"/>
    <property type="evidence" value="ECO:0007669"/>
    <property type="project" value="UniProtKB-UniRule"/>
</dbReference>
<dbReference type="SMART" id="SM00534">
    <property type="entry name" value="MUTSac"/>
    <property type="match status" value="1"/>
</dbReference>
<keyword evidence="3 9" id="KW-0547">Nucleotide-binding</keyword>
<dbReference type="InterPro" id="IPR007861">
    <property type="entry name" value="DNA_mismatch_repair_MutS_clamp"/>
</dbReference>
<evidence type="ECO:0000256" key="4">
    <source>
        <dbReference type="ARBA" id="ARBA00022763"/>
    </source>
</evidence>
<evidence type="ECO:0000256" key="7">
    <source>
        <dbReference type="ARBA" id="ARBA00023204"/>
    </source>
</evidence>
<dbReference type="InterPro" id="IPR007696">
    <property type="entry name" value="DNA_mismatch_repair_MutS_core"/>
</dbReference>
<dbReference type="SUPFAM" id="SSF52540">
    <property type="entry name" value="P-loop containing nucleoside triphosphate hydrolases"/>
    <property type="match status" value="1"/>
</dbReference>
<dbReference type="Pfam" id="PF00488">
    <property type="entry name" value="MutS_V"/>
    <property type="match status" value="1"/>
</dbReference>
<keyword evidence="5 9" id="KW-0067">ATP-binding</keyword>
<dbReference type="EMBL" id="DVOL01000048">
    <property type="protein sequence ID" value="HIV10807.1"/>
    <property type="molecule type" value="Genomic_DNA"/>
</dbReference>
<keyword evidence="7 9" id="KW-0234">DNA repair</keyword>
<evidence type="ECO:0000256" key="1">
    <source>
        <dbReference type="ARBA" id="ARBA00006271"/>
    </source>
</evidence>
<dbReference type="InterPro" id="IPR017261">
    <property type="entry name" value="DNA_mismatch_repair_MutS/MSH"/>
</dbReference>
<sequence length="854" mass="94820">MAQYLEIKRNYMDNILFFRLGDFYEMFFDDAVLVSKELELTLTSKDCGLSTRAPMCGVPYHAGDQYIKRLVDKGYSVVVCEQMEDPATASGIVKREVVKIVTPGTVTDGSMLDDSANNWLASVYIDSCCAAVCLADVSTGTAHLYSYDGRELESFLSGLLYSFSPSEILFPKESDDSIISRINLRLMASLNRLDSSYFDFSKNKETVLAQFTNDSFASLGLFDSEPSARAASALFLYIERTQRLSVGRFVSIQRHSDGASMMLGYTARTNLEITKTLRSGEKRGSLLWVLDRTKTAMGKRLLKTCLEQPLVNPAAIIKRLDAVDAMYNATVELRELRGELSGIYDLERLMTKVMYRSAGPHDLLALAGASKRLPAVKELLGRLSGSELLASLNSEMSTLEDIVNLIDNAISQDAPQMMKDGGYIKDGFSAQLDEQRAVAAGGREIIDKICLKERELTGIKNLKIGYNRVFGYYIEVTRSFYDMVPKDRYIRKQTLANCERFITSELKEAEDSILGAKDRIAALESEIFLEVREYLSRRLAEVQRTASAIAYVDLIASFADAAIENGYIKPDIAIDGVISIKNGRHPVVERVLREELFVPNDAYLDLNDNRMIILTGPNMSGKSTYMRQIALIVVMAQIGSFVPADYAKISIVDQIFTRVGASDDLASGQSTFMVEMSEVADILKNATKNSLVILDEVGRGTSTFDGISIARSVAEYIASGRRIGCKTLFATHYHELIALESACSGIRNYSVAVRRSKDGVRFLRKIVEGGADQSYGIEVAKLAGLPEPILKRAKEILSELEEKRRTASGEKPEEQVTFSSISREDAVNMLKKTNIDELSDGELRELVRDVISRL</sequence>
<evidence type="ECO:0000256" key="5">
    <source>
        <dbReference type="ARBA" id="ARBA00022840"/>
    </source>
</evidence>
<dbReference type="GO" id="GO:0005829">
    <property type="term" value="C:cytosol"/>
    <property type="evidence" value="ECO:0007669"/>
    <property type="project" value="TreeGrafter"/>
</dbReference>
<dbReference type="Pfam" id="PF01624">
    <property type="entry name" value="MutS_I"/>
    <property type="match status" value="1"/>
</dbReference>
<dbReference type="Pfam" id="PF05192">
    <property type="entry name" value="MutS_III"/>
    <property type="match status" value="1"/>
</dbReference>
<dbReference type="Pfam" id="PF05188">
    <property type="entry name" value="MutS_II"/>
    <property type="match status" value="1"/>
</dbReference>
<dbReference type="PIRSF" id="PIRSF037677">
    <property type="entry name" value="DNA_mis_repair_Msh6"/>
    <property type="match status" value="1"/>
</dbReference>
<dbReference type="GO" id="GO:0030983">
    <property type="term" value="F:mismatched DNA binding"/>
    <property type="evidence" value="ECO:0007669"/>
    <property type="project" value="InterPro"/>
</dbReference>
<dbReference type="Gene3D" id="3.40.1170.10">
    <property type="entry name" value="DNA repair protein MutS, domain I"/>
    <property type="match status" value="1"/>
</dbReference>
<dbReference type="HAMAP" id="MF_00096">
    <property type="entry name" value="MutS"/>
    <property type="match status" value="1"/>
</dbReference>
<dbReference type="AlphaFoldDB" id="A0A9D1NQT5"/>
<dbReference type="InterPro" id="IPR000432">
    <property type="entry name" value="DNA_mismatch_repair_MutS_C"/>
</dbReference>
<dbReference type="SUPFAM" id="SSF48334">
    <property type="entry name" value="DNA repair protein MutS, domain III"/>
    <property type="match status" value="1"/>
</dbReference>
<dbReference type="InterPro" id="IPR007860">
    <property type="entry name" value="DNA_mmatch_repair_MutS_con_dom"/>
</dbReference>
<reference evidence="12" key="2">
    <citation type="journal article" date="2021" name="PeerJ">
        <title>Extensive microbial diversity within the chicken gut microbiome revealed by metagenomics and culture.</title>
        <authorList>
            <person name="Gilroy R."/>
            <person name="Ravi A."/>
            <person name="Getino M."/>
            <person name="Pursley I."/>
            <person name="Horton D.L."/>
            <person name="Alikhan N.F."/>
            <person name="Baker D."/>
            <person name="Gharbi K."/>
            <person name="Hall N."/>
            <person name="Watson M."/>
            <person name="Adriaenssens E.M."/>
            <person name="Foster-Nyarko E."/>
            <person name="Jarju S."/>
            <person name="Secka A."/>
            <person name="Antonio M."/>
            <person name="Oren A."/>
            <person name="Chaudhuri R.R."/>
            <person name="La Ragione R."/>
            <person name="Hildebrand F."/>
            <person name="Pallen M.J."/>
        </authorList>
    </citation>
    <scope>NUCLEOTIDE SEQUENCE</scope>
    <source>
        <strain evidence="12">1370</strain>
    </source>
</reference>
<dbReference type="GO" id="GO:0006298">
    <property type="term" value="P:mismatch repair"/>
    <property type="evidence" value="ECO:0007669"/>
    <property type="project" value="UniProtKB-UniRule"/>
</dbReference>
<dbReference type="SUPFAM" id="SSF53150">
    <property type="entry name" value="DNA repair protein MutS, domain II"/>
    <property type="match status" value="1"/>
</dbReference>
<accession>A0A9D1NQT5</accession>
<protein>
    <recommendedName>
        <fullName evidence="2 9">DNA mismatch repair protein MutS</fullName>
    </recommendedName>
</protein>
<keyword evidence="4 9" id="KW-0227">DNA damage</keyword>
<dbReference type="InterPro" id="IPR016151">
    <property type="entry name" value="DNA_mismatch_repair_MutS_N"/>
</dbReference>
<dbReference type="InterPro" id="IPR007695">
    <property type="entry name" value="DNA_mismatch_repair_MutS-lik_N"/>
</dbReference>
<keyword evidence="6 9" id="KW-0238">DNA-binding</keyword>
<evidence type="ECO:0000256" key="2">
    <source>
        <dbReference type="ARBA" id="ARBA00021982"/>
    </source>
</evidence>
<dbReference type="FunFam" id="3.40.50.300:FF:000870">
    <property type="entry name" value="MutS protein homolog 4"/>
    <property type="match status" value="1"/>
</dbReference>
<dbReference type="GO" id="GO:0140664">
    <property type="term" value="F:ATP-dependent DNA damage sensor activity"/>
    <property type="evidence" value="ECO:0007669"/>
    <property type="project" value="InterPro"/>
</dbReference>
<gene>
    <name evidence="9 12" type="primary">mutS</name>
    <name evidence="12" type="ORF">IAD28_03820</name>
</gene>
<comment type="similarity">
    <text evidence="1 9 10">Belongs to the DNA mismatch repair MutS family.</text>
</comment>
<dbReference type="PROSITE" id="PS00486">
    <property type="entry name" value="DNA_MISMATCH_REPAIR_2"/>
    <property type="match status" value="1"/>
</dbReference>
<dbReference type="InterPro" id="IPR005748">
    <property type="entry name" value="DNA_mismatch_repair_MutS"/>
</dbReference>
<dbReference type="InterPro" id="IPR036187">
    <property type="entry name" value="DNA_mismatch_repair_MutS_sf"/>
</dbReference>
<dbReference type="SUPFAM" id="SSF55271">
    <property type="entry name" value="DNA repair protein MutS, domain I"/>
    <property type="match status" value="1"/>
</dbReference>
<dbReference type="NCBIfam" id="TIGR01070">
    <property type="entry name" value="mutS1"/>
    <property type="match status" value="1"/>
</dbReference>
<evidence type="ECO:0000256" key="3">
    <source>
        <dbReference type="ARBA" id="ARBA00022741"/>
    </source>
</evidence>
<name>A0A9D1NQT5_9FIRM</name>
<comment type="function">
    <text evidence="8 9">This protein is involved in the repair of mismatches in DNA. It is possible that it carries out the mismatch recognition step. This protein has a weak ATPase activity.</text>
</comment>
<dbReference type="Gene3D" id="1.10.1420.10">
    <property type="match status" value="2"/>
</dbReference>
<evidence type="ECO:0000313" key="13">
    <source>
        <dbReference type="Proteomes" id="UP000823960"/>
    </source>
</evidence>
<evidence type="ECO:0000259" key="11">
    <source>
        <dbReference type="PROSITE" id="PS00486"/>
    </source>
</evidence>
<dbReference type="Proteomes" id="UP000823960">
    <property type="component" value="Unassembled WGS sequence"/>
</dbReference>
<dbReference type="Pfam" id="PF05190">
    <property type="entry name" value="MutS_IV"/>
    <property type="match status" value="1"/>
</dbReference>
<proteinExistence type="inferred from homology"/>
<dbReference type="PANTHER" id="PTHR11361">
    <property type="entry name" value="DNA MISMATCH REPAIR PROTEIN MUTS FAMILY MEMBER"/>
    <property type="match status" value="1"/>
</dbReference>
<dbReference type="NCBIfam" id="NF003810">
    <property type="entry name" value="PRK05399.1"/>
    <property type="match status" value="1"/>
</dbReference>
<dbReference type="Gene3D" id="3.40.50.300">
    <property type="entry name" value="P-loop containing nucleotide triphosphate hydrolases"/>
    <property type="match status" value="1"/>
</dbReference>
<dbReference type="PANTHER" id="PTHR11361:SF34">
    <property type="entry name" value="DNA MISMATCH REPAIR PROTEIN MSH1, MITOCHONDRIAL"/>
    <property type="match status" value="1"/>
</dbReference>
<dbReference type="FunFam" id="3.40.1170.10:FF:000001">
    <property type="entry name" value="DNA mismatch repair protein MutS"/>
    <property type="match status" value="1"/>
</dbReference>
<dbReference type="InterPro" id="IPR027417">
    <property type="entry name" value="P-loop_NTPase"/>
</dbReference>
<evidence type="ECO:0000256" key="8">
    <source>
        <dbReference type="ARBA" id="ARBA00024647"/>
    </source>
</evidence>
<dbReference type="GO" id="GO:0005524">
    <property type="term" value="F:ATP binding"/>
    <property type="evidence" value="ECO:0007669"/>
    <property type="project" value="UniProtKB-UniRule"/>
</dbReference>
<evidence type="ECO:0000313" key="12">
    <source>
        <dbReference type="EMBL" id="HIV10807.1"/>
    </source>
</evidence>